<dbReference type="EMBL" id="MU267599">
    <property type="protein sequence ID" value="KAH7915562.1"/>
    <property type="molecule type" value="Genomic_DNA"/>
</dbReference>
<evidence type="ECO:0000313" key="1">
    <source>
        <dbReference type="EMBL" id="KAH7915562.1"/>
    </source>
</evidence>
<keyword evidence="2" id="KW-1185">Reference proteome</keyword>
<comment type="caution">
    <text evidence="1">The sequence shown here is derived from an EMBL/GenBank/DDBJ whole genome shotgun (WGS) entry which is preliminary data.</text>
</comment>
<organism evidence="1 2">
    <name type="scientific">Hygrophoropsis aurantiaca</name>
    <dbReference type="NCBI Taxonomy" id="72124"/>
    <lineage>
        <taxon>Eukaryota</taxon>
        <taxon>Fungi</taxon>
        <taxon>Dikarya</taxon>
        <taxon>Basidiomycota</taxon>
        <taxon>Agaricomycotina</taxon>
        <taxon>Agaricomycetes</taxon>
        <taxon>Agaricomycetidae</taxon>
        <taxon>Boletales</taxon>
        <taxon>Coniophorineae</taxon>
        <taxon>Hygrophoropsidaceae</taxon>
        <taxon>Hygrophoropsis</taxon>
    </lineage>
</organism>
<protein>
    <submittedName>
        <fullName evidence="1">Glutathione S-transferase</fullName>
    </submittedName>
</protein>
<proteinExistence type="predicted"/>
<evidence type="ECO:0000313" key="2">
    <source>
        <dbReference type="Proteomes" id="UP000790377"/>
    </source>
</evidence>
<dbReference type="Proteomes" id="UP000790377">
    <property type="component" value="Unassembled WGS sequence"/>
</dbReference>
<accession>A0ACB8AQK3</accession>
<reference evidence="1" key="1">
    <citation type="journal article" date="2021" name="New Phytol.">
        <title>Evolutionary innovations through gain and loss of genes in the ectomycorrhizal Boletales.</title>
        <authorList>
            <person name="Wu G."/>
            <person name="Miyauchi S."/>
            <person name="Morin E."/>
            <person name="Kuo A."/>
            <person name="Drula E."/>
            <person name="Varga T."/>
            <person name="Kohler A."/>
            <person name="Feng B."/>
            <person name="Cao Y."/>
            <person name="Lipzen A."/>
            <person name="Daum C."/>
            <person name="Hundley H."/>
            <person name="Pangilinan J."/>
            <person name="Johnson J."/>
            <person name="Barry K."/>
            <person name="LaButti K."/>
            <person name="Ng V."/>
            <person name="Ahrendt S."/>
            <person name="Min B."/>
            <person name="Choi I.G."/>
            <person name="Park H."/>
            <person name="Plett J.M."/>
            <person name="Magnuson J."/>
            <person name="Spatafora J.W."/>
            <person name="Nagy L.G."/>
            <person name="Henrissat B."/>
            <person name="Grigoriev I.V."/>
            <person name="Yang Z.L."/>
            <person name="Xu J."/>
            <person name="Martin F.M."/>
        </authorList>
    </citation>
    <scope>NUCLEOTIDE SEQUENCE</scope>
    <source>
        <strain evidence="1">ATCC 28755</strain>
    </source>
</reference>
<name>A0ACB8AQK3_9AGAM</name>
<gene>
    <name evidence="1" type="ORF">BJ138DRAFT_1054673</name>
</gene>
<sequence>MQTTDIIFFDIPTTIPGSIPTSPNTWKVRLVLNYKKLRYQTRWVESVDIEAVCKPLGIPPTTTKPNGDPKYTLPALIDNTQSTPVVISDSTPIIEYLEKTYPDHDLSRAIVPSDSRALLAAFEYQVATSITALLYPLVVMDLYSKKGTRDQHYLRTRMEALFGIPLEQVQSVGHDRERLLRKLERAFNLFATSLRTSGGSYIMGQNPCLMDFTLCGLLLMFYHASPDGIWKQAATWRKGIWVRYLLTFQPLMHNPDNTFPFKL</sequence>